<reference evidence="1 2" key="1">
    <citation type="journal article" date="2022" name="Hortic Res">
        <title>A haplotype resolved chromosomal level avocado genome allows analysis of novel avocado genes.</title>
        <authorList>
            <person name="Nath O."/>
            <person name="Fletcher S.J."/>
            <person name="Hayward A."/>
            <person name="Shaw L.M."/>
            <person name="Masouleh A.K."/>
            <person name="Furtado A."/>
            <person name="Henry R.J."/>
            <person name="Mitter N."/>
        </authorList>
    </citation>
    <scope>NUCLEOTIDE SEQUENCE [LARGE SCALE GENOMIC DNA]</scope>
    <source>
        <strain evidence="2">cv. Hass</strain>
    </source>
</reference>
<gene>
    <name evidence="1" type="ORF">MRB53_013655</name>
</gene>
<keyword evidence="2" id="KW-1185">Reference proteome</keyword>
<protein>
    <submittedName>
        <fullName evidence="1">Uncharacterized protein</fullName>
    </submittedName>
</protein>
<proteinExistence type="predicted"/>
<sequence length="282" mass="31951">MNLISYKNQQVEKSSLPEAQRHTAPTCVHLEEPTLMNLYYGYKALQVSPKTQMKVERLDQNKRTLLPHDTSIVEILGIVPSRFWDSDKLQLLCKQLDSLLKQPHGQSPMDIPAPQNQKSYAGFFSPTPISSPLVLPPPIWKDDKLTLKILHKMVNNNKESFSFSAIGKFVGRRPSLEVLEQWVLASWRLSMPCFISLIEKGHFLLRFNSLEDRDILVSQSPLLMDMKKLLLQSWSPGHLSGKFPFIVKPALLKTPPIALQLHPQIVSVTSTDIVPDESSLPV</sequence>
<dbReference type="Proteomes" id="UP001234297">
    <property type="component" value="Chromosome 4"/>
</dbReference>
<evidence type="ECO:0000313" key="1">
    <source>
        <dbReference type="EMBL" id="KAJ8617469.1"/>
    </source>
</evidence>
<dbReference type="EMBL" id="CM056812">
    <property type="protein sequence ID" value="KAJ8617469.1"/>
    <property type="molecule type" value="Genomic_DNA"/>
</dbReference>
<evidence type="ECO:0000313" key="2">
    <source>
        <dbReference type="Proteomes" id="UP001234297"/>
    </source>
</evidence>
<organism evidence="1 2">
    <name type="scientific">Persea americana</name>
    <name type="common">Avocado</name>
    <dbReference type="NCBI Taxonomy" id="3435"/>
    <lineage>
        <taxon>Eukaryota</taxon>
        <taxon>Viridiplantae</taxon>
        <taxon>Streptophyta</taxon>
        <taxon>Embryophyta</taxon>
        <taxon>Tracheophyta</taxon>
        <taxon>Spermatophyta</taxon>
        <taxon>Magnoliopsida</taxon>
        <taxon>Magnoliidae</taxon>
        <taxon>Laurales</taxon>
        <taxon>Lauraceae</taxon>
        <taxon>Persea</taxon>
    </lineage>
</organism>
<accession>A0ACC2K8L1</accession>
<comment type="caution">
    <text evidence="1">The sequence shown here is derived from an EMBL/GenBank/DDBJ whole genome shotgun (WGS) entry which is preliminary data.</text>
</comment>
<name>A0ACC2K8L1_PERAE</name>